<protein>
    <submittedName>
        <fullName evidence="2">Uncharacterized protein</fullName>
    </submittedName>
</protein>
<comment type="caution">
    <text evidence="2">The sequence shown here is derived from an EMBL/GenBank/DDBJ whole genome shotgun (WGS) entry which is preliminary data.</text>
</comment>
<sequence>MAVNLFYQEPGEIKQGYAGENIVITEFVQESISFPRFFHNDQLIAVLRGFDCDVSTNSRFYGRMRCSKDNDSNKTRIEIKYVTENDTGLYKVDINGSSTQRCFLNITDSASVLITVTPRDHFDEKNQHINITLSTNVLSRTVVNLERTQSELIYILPVTAVAVFAILLLFGSLIWIQRKNIKRFKAAQRIVLETMETASNGAFYSFGRSPHIHSRDEIFTSNGNSLENAFKNPISKISTSGNISCHNNPQQLDDDYYKFDVIDTILNLRESRSRSNETSLTECYENPVSLIDACSFPSDAFSATEDEEHLARRICNTNGQCQLTPNTVVTDAKVKMSSRYKVNADASCKDGYEMVDFSHNDNSSNGVQDVNLALATETPSPTRVGRVMKRNKP</sequence>
<accession>A0ABD3X412</accession>
<keyword evidence="3" id="KW-1185">Reference proteome</keyword>
<evidence type="ECO:0000256" key="1">
    <source>
        <dbReference type="SAM" id="Phobius"/>
    </source>
</evidence>
<evidence type="ECO:0000313" key="3">
    <source>
        <dbReference type="Proteomes" id="UP001634394"/>
    </source>
</evidence>
<proteinExistence type="predicted"/>
<name>A0ABD3X412_SINWO</name>
<reference evidence="2 3" key="1">
    <citation type="submission" date="2024-11" db="EMBL/GenBank/DDBJ databases">
        <title>Chromosome-level genome assembly of the freshwater bivalve Anodonta woodiana.</title>
        <authorList>
            <person name="Chen X."/>
        </authorList>
    </citation>
    <scope>NUCLEOTIDE SEQUENCE [LARGE SCALE GENOMIC DNA]</scope>
    <source>
        <strain evidence="2">MN2024</strain>
        <tissue evidence="2">Gills</tissue>
    </source>
</reference>
<dbReference type="Gene3D" id="2.60.40.10">
    <property type="entry name" value="Immunoglobulins"/>
    <property type="match status" value="1"/>
</dbReference>
<keyword evidence="1" id="KW-1133">Transmembrane helix</keyword>
<dbReference type="Proteomes" id="UP001634394">
    <property type="component" value="Unassembled WGS sequence"/>
</dbReference>
<dbReference type="EMBL" id="JBJQND010000004">
    <property type="protein sequence ID" value="KAL3880989.1"/>
    <property type="molecule type" value="Genomic_DNA"/>
</dbReference>
<dbReference type="InterPro" id="IPR013783">
    <property type="entry name" value="Ig-like_fold"/>
</dbReference>
<keyword evidence="1" id="KW-0472">Membrane</keyword>
<keyword evidence="1" id="KW-0812">Transmembrane</keyword>
<gene>
    <name evidence="2" type="ORF">ACJMK2_033190</name>
</gene>
<dbReference type="AlphaFoldDB" id="A0ABD3X412"/>
<feature type="transmembrane region" description="Helical" evidence="1">
    <location>
        <begin position="152"/>
        <end position="176"/>
    </location>
</feature>
<evidence type="ECO:0000313" key="2">
    <source>
        <dbReference type="EMBL" id="KAL3880989.1"/>
    </source>
</evidence>
<organism evidence="2 3">
    <name type="scientific">Sinanodonta woodiana</name>
    <name type="common">Chinese pond mussel</name>
    <name type="synonym">Anodonta woodiana</name>
    <dbReference type="NCBI Taxonomy" id="1069815"/>
    <lineage>
        <taxon>Eukaryota</taxon>
        <taxon>Metazoa</taxon>
        <taxon>Spiralia</taxon>
        <taxon>Lophotrochozoa</taxon>
        <taxon>Mollusca</taxon>
        <taxon>Bivalvia</taxon>
        <taxon>Autobranchia</taxon>
        <taxon>Heteroconchia</taxon>
        <taxon>Palaeoheterodonta</taxon>
        <taxon>Unionida</taxon>
        <taxon>Unionoidea</taxon>
        <taxon>Unionidae</taxon>
        <taxon>Unioninae</taxon>
        <taxon>Sinanodonta</taxon>
    </lineage>
</organism>